<dbReference type="SUPFAM" id="SSF46785">
    <property type="entry name" value="Winged helix' DNA-binding domain"/>
    <property type="match status" value="1"/>
</dbReference>
<evidence type="ECO:0000256" key="3">
    <source>
        <dbReference type="ARBA" id="ARBA00023163"/>
    </source>
</evidence>
<dbReference type="Gene3D" id="2.60.120.10">
    <property type="entry name" value="Jelly Rolls"/>
    <property type="match status" value="1"/>
</dbReference>
<evidence type="ECO:0000259" key="4">
    <source>
        <dbReference type="PROSITE" id="PS50042"/>
    </source>
</evidence>
<comment type="caution">
    <text evidence="6">The sequence shown here is derived from an EMBL/GenBank/DDBJ whole genome shotgun (WGS) entry which is preliminary data.</text>
</comment>
<evidence type="ECO:0000256" key="2">
    <source>
        <dbReference type="ARBA" id="ARBA00023125"/>
    </source>
</evidence>
<dbReference type="Pfam" id="PF13545">
    <property type="entry name" value="HTH_Crp_2"/>
    <property type="match status" value="1"/>
</dbReference>
<dbReference type="SUPFAM" id="SSF51206">
    <property type="entry name" value="cAMP-binding domain-like"/>
    <property type="match status" value="1"/>
</dbReference>
<evidence type="ECO:0000256" key="1">
    <source>
        <dbReference type="ARBA" id="ARBA00023015"/>
    </source>
</evidence>
<dbReference type="Proteomes" id="UP000444401">
    <property type="component" value="Unassembled WGS sequence"/>
</dbReference>
<dbReference type="PROSITE" id="PS51063">
    <property type="entry name" value="HTH_CRP_2"/>
    <property type="match status" value="1"/>
</dbReference>
<proteinExistence type="predicted"/>
<sequence>MTGGGEGGTPPACEGGLFLLTDLFLKGRLRHDLDDAEKRALDEAVSGTIEVPARTRIVARGDRLDRSYYVVEGAVLRHLDDRRGERQLVGVNIAGDFVDLHGYPMKRLDHSISTLTATTLATVPHAAITALVAAHPHLARALWFSTLLDAAMHREWIFRLGRLNAEGRIAHLICELLDRLRFVDLFDGRVLTVPLLQRDYAEACGITPVHANRSFRILKDRGLLSPLGDGQLDIHDEAGLREVAQFDASYLYGEGDLAPGALDDA</sequence>
<dbReference type="InterPro" id="IPR018490">
    <property type="entry name" value="cNMP-bd_dom_sf"/>
</dbReference>
<dbReference type="InterPro" id="IPR014710">
    <property type="entry name" value="RmlC-like_jellyroll"/>
</dbReference>
<evidence type="ECO:0000313" key="6">
    <source>
        <dbReference type="EMBL" id="MXO69354.1"/>
    </source>
</evidence>
<evidence type="ECO:0000259" key="5">
    <source>
        <dbReference type="PROSITE" id="PS51063"/>
    </source>
</evidence>
<dbReference type="InterPro" id="IPR012318">
    <property type="entry name" value="HTH_CRP"/>
</dbReference>
<reference evidence="6 7" key="1">
    <citation type="submission" date="2019-12" db="EMBL/GenBank/DDBJ databases">
        <title>Genomic-based taxomic classification of the family Erythrobacteraceae.</title>
        <authorList>
            <person name="Xu L."/>
        </authorList>
    </citation>
    <scope>NUCLEOTIDE SEQUENCE [LARGE SCALE GENOMIC DNA]</scope>
    <source>
        <strain evidence="6 7">H32</strain>
    </source>
</reference>
<feature type="domain" description="HTH crp-type" evidence="5">
    <location>
        <begin position="163"/>
        <end position="238"/>
    </location>
</feature>
<dbReference type="EMBL" id="WTYO01000004">
    <property type="protein sequence ID" value="MXO69354.1"/>
    <property type="molecule type" value="Genomic_DNA"/>
</dbReference>
<dbReference type="InterPro" id="IPR036390">
    <property type="entry name" value="WH_DNA-bd_sf"/>
</dbReference>
<dbReference type="InterPro" id="IPR000595">
    <property type="entry name" value="cNMP-bd_dom"/>
</dbReference>
<keyword evidence="2" id="KW-0238">DNA-binding</keyword>
<dbReference type="Pfam" id="PF00027">
    <property type="entry name" value="cNMP_binding"/>
    <property type="match status" value="1"/>
</dbReference>
<gene>
    <name evidence="6" type="ORF">GRI72_11000</name>
</gene>
<keyword evidence="1" id="KW-0805">Transcription regulation</keyword>
<keyword evidence="3" id="KW-0804">Transcription</keyword>
<name>A0ABW9UWY2_9SPHN</name>
<protein>
    <submittedName>
        <fullName evidence="6">Helix-turn-helix domain-containing protein</fullName>
    </submittedName>
</protein>
<dbReference type="InterPro" id="IPR036388">
    <property type="entry name" value="WH-like_DNA-bd_sf"/>
</dbReference>
<dbReference type="SMART" id="SM00419">
    <property type="entry name" value="HTH_CRP"/>
    <property type="match status" value="1"/>
</dbReference>
<organism evidence="6 7">
    <name type="scientific">Pelagerythrobacter marinus</name>
    <dbReference type="NCBI Taxonomy" id="538382"/>
    <lineage>
        <taxon>Bacteria</taxon>
        <taxon>Pseudomonadati</taxon>
        <taxon>Pseudomonadota</taxon>
        <taxon>Alphaproteobacteria</taxon>
        <taxon>Sphingomonadales</taxon>
        <taxon>Erythrobacteraceae</taxon>
        <taxon>Pelagerythrobacter</taxon>
    </lineage>
</organism>
<feature type="domain" description="Cyclic nucleotide-binding" evidence="4">
    <location>
        <begin position="29"/>
        <end position="100"/>
    </location>
</feature>
<keyword evidence="7" id="KW-1185">Reference proteome</keyword>
<accession>A0ABW9UWY2</accession>
<evidence type="ECO:0000313" key="7">
    <source>
        <dbReference type="Proteomes" id="UP000444401"/>
    </source>
</evidence>
<dbReference type="Gene3D" id="1.10.10.10">
    <property type="entry name" value="Winged helix-like DNA-binding domain superfamily/Winged helix DNA-binding domain"/>
    <property type="match status" value="1"/>
</dbReference>
<dbReference type="PROSITE" id="PS50042">
    <property type="entry name" value="CNMP_BINDING_3"/>
    <property type="match status" value="1"/>
</dbReference>